<gene>
    <name evidence="15" type="ORF">AXX12_15135</name>
</gene>
<evidence type="ECO:0000256" key="12">
    <source>
        <dbReference type="ARBA" id="ARBA00042531"/>
    </source>
</evidence>
<evidence type="ECO:0000256" key="1">
    <source>
        <dbReference type="ARBA" id="ARBA00009879"/>
    </source>
</evidence>
<evidence type="ECO:0000256" key="3">
    <source>
        <dbReference type="ARBA" id="ARBA00022679"/>
    </source>
</evidence>
<dbReference type="GO" id="GO:0046872">
    <property type="term" value="F:metal ion binding"/>
    <property type="evidence" value="ECO:0007669"/>
    <property type="project" value="UniProtKB-KW"/>
</dbReference>
<keyword evidence="5" id="KW-0547">Nucleotide-binding</keyword>
<dbReference type="CDD" id="cd01169">
    <property type="entry name" value="HMPP_kinase"/>
    <property type="match status" value="1"/>
</dbReference>
<evidence type="ECO:0000256" key="2">
    <source>
        <dbReference type="ARBA" id="ARBA00012104"/>
    </source>
</evidence>
<dbReference type="InterPro" id="IPR013749">
    <property type="entry name" value="PM/HMP-P_kinase-1"/>
</dbReference>
<organism evidence="15 16">
    <name type="scientific">Anaerosporomusa subterranea</name>
    <dbReference type="NCBI Taxonomy" id="1794912"/>
    <lineage>
        <taxon>Bacteria</taxon>
        <taxon>Bacillati</taxon>
        <taxon>Bacillota</taxon>
        <taxon>Negativicutes</taxon>
        <taxon>Acetonemataceae</taxon>
        <taxon>Anaerosporomusa</taxon>
    </lineage>
</organism>
<keyword evidence="7" id="KW-0067">ATP-binding</keyword>
<dbReference type="SUPFAM" id="SSF53613">
    <property type="entry name" value="Ribokinase-like"/>
    <property type="match status" value="1"/>
</dbReference>
<keyword evidence="4" id="KW-0479">Metal-binding</keyword>
<proteinExistence type="inferred from homology"/>
<keyword evidence="8" id="KW-0460">Magnesium</keyword>
<evidence type="ECO:0000259" key="14">
    <source>
        <dbReference type="Pfam" id="PF08543"/>
    </source>
</evidence>
<dbReference type="PANTHER" id="PTHR20858:SF19">
    <property type="entry name" value="PYRIDOXINE KINASE"/>
    <property type="match status" value="1"/>
</dbReference>
<dbReference type="EMBL" id="LSGP01000026">
    <property type="protein sequence ID" value="KYZ74913.1"/>
    <property type="molecule type" value="Genomic_DNA"/>
</dbReference>
<dbReference type="NCBIfam" id="NF009077">
    <property type="entry name" value="PRK12412.1"/>
    <property type="match status" value="1"/>
</dbReference>
<dbReference type="GO" id="GO:0008478">
    <property type="term" value="F:pyridoxal kinase activity"/>
    <property type="evidence" value="ECO:0007669"/>
    <property type="project" value="UniProtKB-EC"/>
</dbReference>
<dbReference type="EC" id="2.7.1.35" evidence="2"/>
<evidence type="ECO:0000256" key="4">
    <source>
        <dbReference type="ARBA" id="ARBA00022723"/>
    </source>
</evidence>
<evidence type="ECO:0000256" key="8">
    <source>
        <dbReference type="ARBA" id="ARBA00022842"/>
    </source>
</evidence>
<dbReference type="GO" id="GO:0008972">
    <property type="term" value="F:phosphomethylpyrimidine kinase activity"/>
    <property type="evidence" value="ECO:0007669"/>
    <property type="project" value="InterPro"/>
</dbReference>
<dbReference type="GO" id="GO:0009228">
    <property type="term" value="P:thiamine biosynthetic process"/>
    <property type="evidence" value="ECO:0007669"/>
    <property type="project" value="InterPro"/>
</dbReference>
<evidence type="ECO:0000256" key="5">
    <source>
        <dbReference type="ARBA" id="ARBA00022741"/>
    </source>
</evidence>
<dbReference type="PANTHER" id="PTHR20858">
    <property type="entry name" value="PHOSPHOMETHYLPYRIMIDINE KINASE"/>
    <property type="match status" value="1"/>
</dbReference>
<keyword evidence="16" id="KW-1185">Reference proteome</keyword>
<comment type="caution">
    <text evidence="15">The sequence shown here is derived from an EMBL/GenBank/DDBJ whole genome shotgun (WGS) entry which is preliminary data.</text>
</comment>
<evidence type="ECO:0000256" key="10">
    <source>
        <dbReference type="ARBA" id="ARBA00042348"/>
    </source>
</evidence>
<dbReference type="GO" id="GO:0005524">
    <property type="term" value="F:ATP binding"/>
    <property type="evidence" value="ECO:0007669"/>
    <property type="project" value="UniProtKB-KW"/>
</dbReference>
<evidence type="ECO:0000256" key="7">
    <source>
        <dbReference type="ARBA" id="ARBA00022840"/>
    </source>
</evidence>
<dbReference type="Proteomes" id="UP000076268">
    <property type="component" value="Unassembled WGS sequence"/>
</dbReference>
<accession>A0A154BLQ8</accession>
<dbReference type="STRING" id="1794912.AXX12_15135"/>
<comment type="similarity">
    <text evidence="1">Belongs to the ThiD family.</text>
</comment>
<keyword evidence="6 15" id="KW-0418">Kinase</keyword>
<dbReference type="NCBIfam" id="NF009259">
    <property type="entry name" value="PRK12616.1"/>
    <property type="match status" value="1"/>
</dbReference>
<dbReference type="GO" id="GO:0008902">
    <property type="term" value="F:hydroxymethylpyrimidine kinase activity"/>
    <property type="evidence" value="ECO:0007669"/>
    <property type="project" value="TreeGrafter"/>
</dbReference>
<evidence type="ECO:0000313" key="16">
    <source>
        <dbReference type="Proteomes" id="UP000076268"/>
    </source>
</evidence>
<dbReference type="GO" id="GO:0005829">
    <property type="term" value="C:cytosol"/>
    <property type="evidence" value="ECO:0007669"/>
    <property type="project" value="TreeGrafter"/>
</dbReference>
<keyword evidence="3" id="KW-0808">Transferase</keyword>
<evidence type="ECO:0000256" key="9">
    <source>
        <dbReference type="ARBA" id="ARBA00042307"/>
    </source>
</evidence>
<dbReference type="InterPro" id="IPR029056">
    <property type="entry name" value="Ribokinase-like"/>
</dbReference>
<comment type="catalytic activity">
    <reaction evidence="13">
        <text>pyridoxal + ATP = pyridoxal 5'-phosphate + ADP + H(+)</text>
        <dbReference type="Rhea" id="RHEA:10224"/>
        <dbReference type="ChEBI" id="CHEBI:15378"/>
        <dbReference type="ChEBI" id="CHEBI:17310"/>
        <dbReference type="ChEBI" id="CHEBI:30616"/>
        <dbReference type="ChEBI" id="CHEBI:456216"/>
        <dbReference type="ChEBI" id="CHEBI:597326"/>
        <dbReference type="EC" id="2.7.1.35"/>
    </reaction>
</comment>
<name>A0A154BLQ8_ANASB</name>
<dbReference type="NCBIfam" id="TIGR00097">
    <property type="entry name" value="HMP-P_kinase"/>
    <property type="match status" value="1"/>
</dbReference>
<reference evidence="15 16" key="1">
    <citation type="submission" date="2016-02" db="EMBL/GenBank/DDBJ databases">
        <title>Anaerosporomusa subterraneum gen. nov., sp. nov., a spore-forming obligate anaerobe isolated from saprolite.</title>
        <authorList>
            <person name="Choi J.K."/>
            <person name="Shah M."/>
            <person name="Yee N."/>
        </authorList>
    </citation>
    <scope>NUCLEOTIDE SEQUENCE [LARGE SCALE GENOMIC DNA]</scope>
    <source>
        <strain evidence="15 16">RU4</strain>
    </source>
</reference>
<protein>
    <recommendedName>
        <fullName evidence="2">pyridoxal kinase</fullName>
        <ecNumber evidence="2">2.7.1.35</ecNumber>
    </recommendedName>
    <alternativeName>
        <fullName evidence="10">PN/PL/PM kinase</fullName>
    </alternativeName>
    <alternativeName>
        <fullName evidence="11">Pyridoxal kinase</fullName>
    </alternativeName>
    <alternativeName>
        <fullName evidence="9">Pyridoxamine kinase</fullName>
    </alternativeName>
    <alternativeName>
        <fullName evidence="12">Vitamin B6 kinase</fullName>
    </alternativeName>
</protein>
<dbReference type="RefSeq" id="WP_066245374.1">
    <property type="nucleotide sequence ID" value="NZ_LSGP01000026.1"/>
</dbReference>
<evidence type="ECO:0000313" key="15">
    <source>
        <dbReference type="EMBL" id="KYZ74913.1"/>
    </source>
</evidence>
<evidence type="ECO:0000256" key="6">
    <source>
        <dbReference type="ARBA" id="ARBA00022777"/>
    </source>
</evidence>
<dbReference type="FunFam" id="3.40.1190.20:FF:000003">
    <property type="entry name" value="Phosphomethylpyrimidine kinase ThiD"/>
    <property type="match status" value="1"/>
</dbReference>
<dbReference type="AlphaFoldDB" id="A0A154BLQ8"/>
<dbReference type="OrthoDB" id="9810880at2"/>
<dbReference type="InterPro" id="IPR004399">
    <property type="entry name" value="HMP/HMP-P_kinase_dom"/>
</dbReference>
<evidence type="ECO:0000256" key="13">
    <source>
        <dbReference type="ARBA" id="ARBA00049293"/>
    </source>
</evidence>
<feature type="domain" description="Pyridoxamine kinase/Phosphomethylpyrimidine kinase" evidence="14">
    <location>
        <begin position="11"/>
        <end position="259"/>
    </location>
</feature>
<dbReference type="Pfam" id="PF08543">
    <property type="entry name" value="Phos_pyr_kin"/>
    <property type="match status" value="1"/>
</dbReference>
<dbReference type="Gene3D" id="3.40.1190.20">
    <property type="match status" value="1"/>
</dbReference>
<sequence length="269" mass="28273">MIKALTIAGSDTSGGAGMQADLKTFQEYGVYGMSALTVLVAQNPHNNWSHEVFPLSLDVVAAQLETVLTGIRVDAVKTGMLPTAEIISLAAQKIKQSGIRNIVIDPVMVCKGTDEVVNPQAATCIREKLAPIATIITPNLFEAKQLSGVKQISSVADMQEAAKRIHSLGPQYVLIKGGAKLGLSNAVDILYDGKSFELLESPKLDTSYTHGAGCTYAAAITAGLAKGESVLGAVNKAKRFVTAAIEHGFPLNSFVGAVNHCAIRLSSSH</sequence>
<evidence type="ECO:0000256" key="11">
    <source>
        <dbReference type="ARBA" id="ARBA00042396"/>
    </source>
</evidence>